<dbReference type="AlphaFoldDB" id="A0A1G9K395"/>
<dbReference type="STRING" id="563176.SAMN04488090_0867"/>
<dbReference type="EMBL" id="FNGS01000002">
    <property type="protein sequence ID" value="SDL44380.1"/>
    <property type="molecule type" value="Genomic_DNA"/>
</dbReference>
<evidence type="ECO:0000313" key="2">
    <source>
        <dbReference type="Proteomes" id="UP000198901"/>
    </source>
</evidence>
<organism evidence="1 2">
    <name type="scientific">Siphonobacter aquaeclarae</name>
    <dbReference type="NCBI Taxonomy" id="563176"/>
    <lineage>
        <taxon>Bacteria</taxon>
        <taxon>Pseudomonadati</taxon>
        <taxon>Bacteroidota</taxon>
        <taxon>Cytophagia</taxon>
        <taxon>Cytophagales</taxon>
        <taxon>Cytophagaceae</taxon>
        <taxon>Siphonobacter</taxon>
    </lineage>
</organism>
<name>A0A1G9K395_9BACT</name>
<protein>
    <submittedName>
        <fullName evidence="1">Uncharacterized protein</fullName>
    </submittedName>
</protein>
<evidence type="ECO:0000313" key="1">
    <source>
        <dbReference type="EMBL" id="SDL44380.1"/>
    </source>
</evidence>
<reference evidence="1 2" key="1">
    <citation type="submission" date="2016-10" db="EMBL/GenBank/DDBJ databases">
        <authorList>
            <person name="de Groot N.N."/>
        </authorList>
    </citation>
    <scope>NUCLEOTIDE SEQUENCE [LARGE SCALE GENOMIC DNA]</scope>
    <source>
        <strain evidence="1 2">DSM 21668</strain>
    </source>
</reference>
<dbReference type="Proteomes" id="UP000198901">
    <property type="component" value="Unassembled WGS sequence"/>
</dbReference>
<accession>A0A1G9K395</accession>
<keyword evidence="2" id="KW-1185">Reference proteome</keyword>
<proteinExistence type="predicted"/>
<sequence length="39" mass="4810">MLFCIRFNRSDSYCKNDMKRENHNDAPCPEKNIQSYYYD</sequence>
<gene>
    <name evidence="1" type="ORF">SAMN04488090_0867</name>
</gene>